<evidence type="ECO:0008006" key="9">
    <source>
        <dbReference type="Google" id="ProtNLM"/>
    </source>
</evidence>
<keyword evidence="3 6" id="KW-0812">Transmembrane</keyword>
<dbReference type="HOGENOM" id="CLU_107649_7_2_1"/>
<evidence type="ECO:0000256" key="4">
    <source>
        <dbReference type="ARBA" id="ARBA00022989"/>
    </source>
</evidence>
<feature type="transmembrane region" description="Helical" evidence="6">
    <location>
        <begin position="6"/>
        <end position="22"/>
    </location>
</feature>
<accession>A5DZX8</accession>
<reference evidence="7 8" key="1">
    <citation type="journal article" date="2009" name="Nature">
        <title>Evolution of pathogenicity and sexual reproduction in eight Candida genomes.</title>
        <authorList>
            <person name="Butler G."/>
            <person name="Rasmussen M.D."/>
            <person name="Lin M.F."/>
            <person name="Santos M.A."/>
            <person name="Sakthikumar S."/>
            <person name="Munro C.A."/>
            <person name="Rheinbay E."/>
            <person name="Grabherr M."/>
            <person name="Forche A."/>
            <person name="Reedy J.L."/>
            <person name="Agrafioti I."/>
            <person name="Arnaud M.B."/>
            <person name="Bates S."/>
            <person name="Brown A.J."/>
            <person name="Brunke S."/>
            <person name="Costanzo M.C."/>
            <person name="Fitzpatrick D.A."/>
            <person name="de Groot P.W."/>
            <person name="Harris D."/>
            <person name="Hoyer L.L."/>
            <person name="Hube B."/>
            <person name="Klis F.M."/>
            <person name="Kodira C."/>
            <person name="Lennard N."/>
            <person name="Logue M.E."/>
            <person name="Martin R."/>
            <person name="Neiman A.M."/>
            <person name="Nikolaou E."/>
            <person name="Quail M.A."/>
            <person name="Quinn J."/>
            <person name="Santos M.C."/>
            <person name="Schmitzberger F.F."/>
            <person name="Sherlock G."/>
            <person name="Shah P."/>
            <person name="Silverstein K.A."/>
            <person name="Skrzypek M.S."/>
            <person name="Soll D."/>
            <person name="Staggs R."/>
            <person name="Stansfield I."/>
            <person name="Stumpf M.P."/>
            <person name="Sudbery P.E."/>
            <person name="Srikantha T."/>
            <person name="Zeng Q."/>
            <person name="Berman J."/>
            <person name="Berriman M."/>
            <person name="Heitman J."/>
            <person name="Gow N.A."/>
            <person name="Lorenz M.C."/>
            <person name="Birren B.W."/>
            <person name="Kellis M."/>
            <person name="Cuomo C.A."/>
        </authorList>
    </citation>
    <scope>NUCLEOTIDE SEQUENCE [LARGE SCALE GENOMIC DNA]</scope>
    <source>
        <strain evidence="8">ATCC 11503 / BCRC 21390 / CBS 2605 / JCM 1781 / NBRC 1676 / NRRL YB-4239</strain>
    </source>
</reference>
<keyword evidence="4 6" id="KW-1133">Transmembrane helix</keyword>
<dbReference type="PANTHER" id="PTHR21659">
    <property type="entry name" value="HYDROPHOBIC PROTEIN RCI2 LOW TEMPERATURE AND SALT RESPONSIVE PROTEIN LTI6 -RELATED"/>
    <property type="match status" value="1"/>
</dbReference>
<dbReference type="EMBL" id="CH981526">
    <property type="protein sequence ID" value="EDK44736.1"/>
    <property type="molecule type" value="Genomic_DNA"/>
</dbReference>
<evidence type="ECO:0000256" key="3">
    <source>
        <dbReference type="ARBA" id="ARBA00022692"/>
    </source>
</evidence>
<organism evidence="7 8">
    <name type="scientific">Lodderomyces elongisporus (strain ATCC 11503 / CBS 2605 / JCM 1781 / NBRC 1676 / NRRL YB-4239)</name>
    <name type="common">Yeast</name>
    <name type="synonym">Saccharomyces elongisporus</name>
    <dbReference type="NCBI Taxonomy" id="379508"/>
    <lineage>
        <taxon>Eukaryota</taxon>
        <taxon>Fungi</taxon>
        <taxon>Dikarya</taxon>
        <taxon>Ascomycota</taxon>
        <taxon>Saccharomycotina</taxon>
        <taxon>Pichiomycetes</taxon>
        <taxon>Debaryomycetaceae</taxon>
        <taxon>Candida/Lodderomyces clade</taxon>
        <taxon>Lodderomyces</taxon>
    </lineage>
</organism>
<dbReference type="AlphaFoldDB" id="A5DZX8"/>
<dbReference type="GO" id="GO:0016020">
    <property type="term" value="C:membrane"/>
    <property type="evidence" value="ECO:0007669"/>
    <property type="project" value="UniProtKB-SubCell"/>
</dbReference>
<keyword evidence="5 6" id="KW-0472">Membrane</keyword>
<dbReference type="InterPro" id="IPR000612">
    <property type="entry name" value="PMP3"/>
</dbReference>
<dbReference type="OMA" id="CSSAFWL"/>
<comment type="subcellular location">
    <subcellularLocation>
        <location evidence="1">Membrane</location>
    </subcellularLocation>
</comment>
<feature type="transmembrane region" description="Helical" evidence="6">
    <location>
        <begin position="29"/>
        <end position="54"/>
    </location>
</feature>
<dbReference type="VEuPathDB" id="FungiDB:LELG_02915"/>
<evidence type="ECO:0000313" key="8">
    <source>
        <dbReference type="Proteomes" id="UP000001996"/>
    </source>
</evidence>
<evidence type="ECO:0000256" key="1">
    <source>
        <dbReference type="ARBA" id="ARBA00004370"/>
    </source>
</evidence>
<sequence length="56" mass="6124">MDSEKIIAVIASIFLPPLAVLMKTGTLGASFWICCILCIFAWFPGILYALYVVLAD</sequence>
<keyword evidence="8" id="KW-1185">Reference proteome</keyword>
<dbReference type="OrthoDB" id="2802411at2759"/>
<name>A5DZX8_LODEL</name>
<dbReference type="FunCoup" id="A5DZX8">
    <property type="interactions" value="1209"/>
</dbReference>
<comment type="similarity">
    <text evidence="2">Belongs to the UPF0057 (PMP3) family.</text>
</comment>
<gene>
    <name evidence="7" type="ORF">LELG_02915</name>
</gene>
<evidence type="ECO:0000313" key="7">
    <source>
        <dbReference type="EMBL" id="EDK44736.1"/>
    </source>
</evidence>
<dbReference type="PANTHER" id="PTHR21659:SF42">
    <property type="entry name" value="UPF0057 MEMBRANE PROTEIN ZK632.10-RELATED"/>
    <property type="match status" value="1"/>
</dbReference>
<dbReference type="Proteomes" id="UP000001996">
    <property type="component" value="Unassembled WGS sequence"/>
</dbReference>
<evidence type="ECO:0000256" key="6">
    <source>
        <dbReference type="SAM" id="Phobius"/>
    </source>
</evidence>
<dbReference type="Pfam" id="PF01679">
    <property type="entry name" value="Pmp3"/>
    <property type="match status" value="1"/>
</dbReference>
<protein>
    <recommendedName>
        <fullName evidence="9">Plasma membrane proteolipid 3</fullName>
    </recommendedName>
</protein>
<proteinExistence type="inferred from homology"/>
<dbReference type="InParanoid" id="A5DZX8"/>
<evidence type="ECO:0000256" key="5">
    <source>
        <dbReference type="ARBA" id="ARBA00023136"/>
    </source>
</evidence>
<evidence type="ECO:0000256" key="2">
    <source>
        <dbReference type="ARBA" id="ARBA00009530"/>
    </source>
</evidence>
<dbReference type="PROSITE" id="PS01309">
    <property type="entry name" value="UPF0057"/>
    <property type="match status" value="1"/>
</dbReference>